<dbReference type="AlphaFoldDB" id="S4NY59"/>
<sequence length="82" mass="9157">MPDLDGLKSPSLHLYLRHSTGWKLENGTGFRSDAPDLIEQSYYIFPRCPSHRSYADPVCPIILDSATSSCISVFTFYSASLL</sequence>
<accession>S4NY59</accession>
<name>S4NY59_9NEOP</name>
<evidence type="ECO:0000313" key="1">
    <source>
        <dbReference type="EMBL" id="JAA83786.1"/>
    </source>
</evidence>
<reference evidence="1" key="2">
    <citation type="submission" date="2013-05" db="EMBL/GenBank/DDBJ databases">
        <authorList>
            <person name="Carter J.-M."/>
            <person name="Baker S.C."/>
            <person name="Pink R."/>
            <person name="Carter D.R.F."/>
            <person name="Collins A."/>
            <person name="Tomlin J."/>
            <person name="Gibbs M."/>
            <person name="Breuker C.J."/>
        </authorList>
    </citation>
    <scope>NUCLEOTIDE SEQUENCE</scope>
    <source>
        <tissue evidence="1">Ovary</tissue>
    </source>
</reference>
<proteinExistence type="predicted"/>
<protein>
    <submittedName>
        <fullName evidence="1">Uncharacterized protein</fullName>
    </submittedName>
</protein>
<dbReference type="EMBL" id="GAIX01008774">
    <property type="protein sequence ID" value="JAA83786.1"/>
    <property type="molecule type" value="Transcribed_RNA"/>
</dbReference>
<organism evidence="1">
    <name type="scientific">Pararge aegeria</name>
    <name type="common">speckled wood butterfly</name>
    <dbReference type="NCBI Taxonomy" id="116150"/>
    <lineage>
        <taxon>Eukaryota</taxon>
        <taxon>Metazoa</taxon>
        <taxon>Ecdysozoa</taxon>
        <taxon>Arthropoda</taxon>
        <taxon>Hexapoda</taxon>
        <taxon>Insecta</taxon>
        <taxon>Pterygota</taxon>
        <taxon>Neoptera</taxon>
        <taxon>Endopterygota</taxon>
        <taxon>Lepidoptera</taxon>
        <taxon>Glossata</taxon>
        <taxon>Ditrysia</taxon>
        <taxon>Papilionoidea</taxon>
        <taxon>Nymphalidae</taxon>
        <taxon>Satyrinae</taxon>
        <taxon>Satyrini</taxon>
        <taxon>Parargina</taxon>
        <taxon>Pararge</taxon>
    </lineage>
</organism>
<reference evidence="1" key="1">
    <citation type="journal article" date="2013" name="BMC Genomics">
        <title>Unscrambling butterfly oogenesis.</title>
        <authorList>
            <person name="Carter J.M."/>
            <person name="Baker S.C."/>
            <person name="Pink R."/>
            <person name="Carter D.R."/>
            <person name="Collins A."/>
            <person name="Tomlin J."/>
            <person name="Gibbs M."/>
            <person name="Breuker C.J."/>
        </authorList>
    </citation>
    <scope>NUCLEOTIDE SEQUENCE</scope>
    <source>
        <tissue evidence="1">Ovary</tissue>
    </source>
</reference>
<feature type="non-terminal residue" evidence="1">
    <location>
        <position position="82"/>
    </location>
</feature>